<organism evidence="2 3">
    <name type="scientific">Bacteroides fragilis str. 3976T8</name>
    <dbReference type="NCBI Taxonomy" id="1339314"/>
    <lineage>
        <taxon>Bacteria</taxon>
        <taxon>Pseudomonadati</taxon>
        <taxon>Bacteroidota</taxon>
        <taxon>Bacteroidia</taxon>
        <taxon>Bacteroidales</taxon>
        <taxon>Bacteroidaceae</taxon>
        <taxon>Bacteroides</taxon>
    </lineage>
</organism>
<gene>
    <name evidence="2" type="ORF">M123_2701</name>
</gene>
<sequence>MITVCMATYNGEKYIEEQLESVLMQLHSNDEVIISDDGSGDSTVDLIRTFNDPRIRLLVGNNFFSPTQNFENALKYAKGDYIFLCDQDDVWLPDKVESMLQYLLQYDLVVSDCKVVDAELNVISQSFFMGRSSGKGFWKNLIKNTYLGCCIAFRKEVLGYILPFPRNIAMHDIWIGLSVEMHSNSFFLPRQLILYRRHGSNVSFGGEGSKYSLMYKIKYRLCMLFYLLKRKYLNK</sequence>
<dbReference type="Proteomes" id="UP000020938">
    <property type="component" value="Unassembled WGS sequence"/>
</dbReference>
<evidence type="ECO:0000259" key="1">
    <source>
        <dbReference type="Pfam" id="PF00535"/>
    </source>
</evidence>
<dbReference type="Gene3D" id="3.90.550.10">
    <property type="entry name" value="Spore Coat Polysaccharide Biosynthesis Protein SpsA, Chain A"/>
    <property type="match status" value="1"/>
</dbReference>
<reference evidence="2 3" key="1">
    <citation type="submission" date="2014-02" db="EMBL/GenBank/DDBJ databases">
        <authorList>
            <person name="Sears C."/>
            <person name="Carroll K."/>
            <person name="Sack B.R."/>
            <person name="Qadri F."/>
            <person name="Myers L.L."/>
            <person name="Chung G.-T."/>
            <person name="Escheverria P."/>
            <person name="Fraser C.M."/>
            <person name="Sadzewicz L."/>
            <person name="Shefchek K.A."/>
            <person name="Tallon L."/>
            <person name="Das S.P."/>
            <person name="Daugherty S."/>
            <person name="Mongodin E.F."/>
        </authorList>
    </citation>
    <scope>NUCLEOTIDE SEQUENCE [LARGE SCALE GENOMIC DNA]</scope>
    <source>
        <strain evidence="2 3">3976T8</strain>
    </source>
</reference>
<evidence type="ECO:0000313" key="2">
    <source>
        <dbReference type="EMBL" id="EXZ72943.1"/>
    </source>
</evidence>
<dbReference type="AlphaFoldDB" id="A0A016AV18"/>
<dbReference type="InterPro" id="IPR001173">
    <property type="entry name" value="Glyco_trans_2-like"/>
</dbReference>
<dbReference type="Pfam" id="PF00535">
    <property type="entry name" value="Glycos_transf_2"/>
    <property type="match status" value="1"/>
</dbReference>
<dbReference type="SUPFAM" id="SSF53448">
    <property type="entry name" value="Nucleotide-diphospho-sugar transferases"/>
    <property type="match status" value="1"/>
</dbReference>
<dbReference type="PANTHER" id="PTHR22916:SF3">
    <property type="entry name" value="UDP-GLCNAC:BETAGAL BETA-1,3-N-ACETYLGLUCOSAMINYLTRANSFERASE-LIKE PROTEIN 1"/>
    <property type="match status" value="1"/>
</dbReference>
<dbReference type="GO" id="GO:0016758">
    <property type="term" value="F:hexosyltransferase activity"/>
    <property type="evidence" value="ECO:0007669"/>
    <property type="project" value="UniProtKB-ARBA"/>
</dbReference>
<dbReference type="InterPro" id="IPR029044">
    <property type="entry name" value="Nucleotide-diphossugar_trans"/>
</dbReference>
<comment type="caution">
    <text evidence="2">The sequence shown here is derived from an EMBL/GenBank/DDBJ whole genome shotgun (WGS) entry which is preliminary data.</text>
</comment>
<dbReference type="CDD" id="cd04196">
    <property type="entry name" value="GT_2_like_d"/>
    <property type="match status" value="1"/>
</dbReference>
<dbReference type="EMBL" id="JGDS01000053">
    <property type="protein sequence ID" value="EXZ72943.1"/>
    <property type="molecule type" value="Genomic_DNA"/>
</dbReference>
<dbReference type="PANTHER" id="PTHR22916">
    <property type="entry name" value="GLYCOSYLTRANSFERASE"/>
    <property type="match status" value="1"/>
</dbReference>
<feature type="domain" description="Glycosyltransferase 2-like" evidence="1">
    <location>
        <begin position="3"/>
        <end position="158"/>
    </location>
</feature>
<keyword evidence="2" id="KW-0808">Transferase</keyword>
<dbReference type="RefSeq" id="WP_005793462.1">
    <property type="nucleotide sequence ID" value="NZ_JGDS01000053.1"/>
</dbReference>
<protein>
    <submittedName>
        <fullName evidence="2">Glycosyl transferase 2 family protein</fullName>
    </submittedName>
</protein>
<accession>A0A016AV18</accession>
<name>A0A016AV18_BACFG</name>
<proteinExistence type="predicted"/>
<dbReference type="PATRIC" id="fig|1339314.3.peg.2877"/>
<evidence type="ECO:0000313" key="3">
    <source>
        <dbReference type="Proteomes" id="UP000020938"/>
    </source>
</evidence>